<gene>
    <name evidence="2" type="ORF">I5M32_02845</name>
</gene>
<feature type="transmembrane region" description="Helical" evidence="1">
    <location>
        <begin position="7"/>
        <end position="26"/>
    </location>
</feature>
<name>A0ABS1BGA0_9SPHI</name>
<dbReference type="EMBL" id="JAEHFY010000003">
    <property type="protein sequence ID" value="MBK0381885.1"/>
    <property type="molecule type" value="Genomic_DNA"/>
</dbReference>
<dbReference type="Proteomes" id="UP000660024">
    <property type="component" value="Unassembled WGS sequence"/>
</dbReference>
<proteinExistence type="predicted"/>
<organism evidence="2 3">
    <name type="scientific">Pedobacter segetis</name>
    <dbReference type="NCBI Taxonomy" id="2793069"/>
    <lineage>
        <taxon>Bacteria</taxon>
        <taxon>Pseudomonadati</taxon>
        <taxon>Bacteroidota</taxon>
        <taxon>Sphingobacteriia</taxon>
        <taxon>Sphingobacteriales</taxon>
        <taxon>Sphingobacteriaceae</taxon>
        <taxon>Pedobacter</taxon>
    </lineage>
</organism>
<dbReference type="RefSeq" id="WP_200584669.1">
    <property type="nucleotide sequence ID" value="NZ_JAEHFY010000003.1"/>
</dbReference>
<evidence type="ECO:0000313" key="2">
    <source>
        <dbReference type="EMBL" id="MBK0381885.1"/>
    </source>
</evidence>
<keyword evidence="1" id="KW-1133">Transmembrane helix</keyword>
<accession>A0ABS1BGA0</accession>
<comment type="caution">
    <text evidence="2">The sequence shown here is derived from an EMBL/GenBank/DDBJ whole genome shotgun (WGS) entry which is preliminary data.</text>
</comment>
<keyword evidence="3" id="KW-1185">Reference proteome</keyword>
<protein>
    <submittedName>
        <fullName evidence="2">Uncharacterized protein</fullName>
    </submittedName>
</protein>
<keyword evidence="1" id="KW-0472">Membrane</keyword>
<evidence type="ECO:0000256" key="1">
    <source>
        <dbReference type="SAM" id="Phobius"/>
    </source>
</evidence>
<evidence type="ECO:0000313" key="3">
    <source>
        <dbReference type="Proteomes" id="UP000660024"/>
    </source>
</evidence>
<keyword evidence="1" id="KW-0812">Transmembrane</keyword>
<sequence>MLRKSIPTFKIGILVTAIGLGLYFFKADYGKFIMGIGLFTISIAMILYILYMFRRYGEKKKSALKP</sequence>
<reference evidence="2 3" key="1">
    <citation type="submission" date="2020-12" db="EMBL/GenBank/DDBJ databases">
        <title>Bacterial novel species Pedobacter sp. SD-b isolated from soil.</title>
        <authorList>
            <person name="Jung H.-Y."/>
        </authorList>
    </citation>
    <scope>NUCLEOTIDE SEQUENCE [LARGE SCALE GENOMIC DNA]</scope>
    <source>
        <strain evidence="2 3">SD-b</strain>
    </source>
</reference>
<feature type="transmembrane region" description="Helical" evidence="1">
    <location>
        <begin position="32"/>
        <end position="53"/>
    </location>
</feature>